<evidence type="ECO:0000256" key="3">
    <source>
        <dbReference type="ARBA" id="ARBA00022448"/>
    </source>
</evidence>
<feature type="region of interest" description="Disordered" evidence="10">
    <location>
        <begin position="155"/>
        <end position="175"/>
    </location>
</feature>
<dbReference type="GO" id="GO:0015031">
    <property type="term" value="P:protein transport"/>
    <property type="evidence" value="ECO:0007669"/>
    <property type="project" value="UniProtKB-KW"/>
</dbReference>
<organism evidence="12 13">
    <name type="scientific">Thalassococcus halodurans</name>
    <dbReference type="NCBI Taxonomy" id="373675"/>
    <lineage>
        <taxon>Bacteria</taxon>
        <taxon>Pseudomonadati</taxon>
        <taxon>Pseudomonadota</taxon>
        <taxon>Alphaproteobacteria</taxon>
        <taxon>Rhodobacterales</taxon>
        <taxon>Roseobacteraceae</taxon>
        <taxon>Thalassococcus</taxon>
    </lineage>
</organism>
<keyword evidence="8" id="KW-1133">Transmembrane helix</keyword>
<dbReference type="InterPro" id="IPR037682">
    <property type="entry name" value="TonB_C"/>
</dbReference>
<dbReference type="Pfam" id="PF03544">
    <property type="entry name" value="TonB_C"/>
    <property type="match status" value="1"/>
</dbReference>
<comment type="subcellular location">
    <subcellularLocation>
        <location evidence="1">Cell inner membrane</location>
        <topology evidence="1">Single-pass membrane protein</topology>
        <orientation evidence="1">Periplasmic side</orientation>
    </subcellularLocation>
</comment>
<keyword evidence="6" id="KW-0812">Transmembrane</keyword>
<dbReference type="OrthoDB" id="7722018at2"/>
<feature type="compositionally biased region" description="Low complexity" evidence="10">
    <location>
        <begin position="155"/>
        <end position="166"/>
    </location>
</feature>
<accession>A0A1H6A8V3</accession>
<evidence type="ECO:0000313" key="12">
    <source>
        <dbReference type="EMBL" id="SEG44750.1"/>
    </source>
</evidence>
<proteinExistence type="inferred from homology"/>
<protein>
    <submittedName>
        <fullName evidence="12">Outer membrane transport energization protein TonB</fullName>
    </submittedName>
</protein>
<dbReference type="Proteomes" id="UP000236752">
    <property type="component" value="Unassembled WGS sequence"/>
</dbReference>
<evidence type="ECO:0000256" key="2">
    <source>
        <dbReference type="ARBA" id="ARBA00006555"/>
    </source>
</evidence>
<evidence type="ECO:0000256" key="5">
    <source>
        <dbReference type="ARBA" id="ARBA00022519"/>
    </source>
</evidence>
<evidence type="ECO:0000256" key="1">
    <source>
        <dbReference type="ARBA" id="ARBA00004383"/>
    </source>
</evidence>
<feature type="domain" description="TonB C-terminal" evidence="11">
    <location>
        <begin position="192"/>
        <end position="283"/>
    </location>
</feature>
<dbReference type="PANTHER" id="PTHR33446">
    <property type="entry name" value="PROTEIN TONB-RELATED"/>
    <property type="match status" value="1"/>
</dbReference>
<sequence>MSLTYRATGSGGKALVLTAVAASAALHIALPAHFLLKQPDQKPLPEALNAGATGAILFDLSDIISAPSDAGDDSAEVAAAEDAPTVTESAEAVDPAKAAEEPPLQQIPYDVEDDELKFGIASPDPSEETEEIAHETATEYDEEKVEAETQMGAVAQDASQASVSGVDAEQSSDKAQAKEEGLTAEEMAQITEWQKDIVVRISKAKRYPDLARKKKIEGEVMVRFTIDRYGNVLNRDVDKSSGWPVLDNAALKVFDDLEKLPTPPNHLAGDEFTLMVPLRYSFK</sequence>
<gene>
    <name evidence="12" type="ORF">SAMN04488045_2902</name>
</gene>
<dbReference type="GO" id="GO:0055085">
    <property type="term" value="P:transmembrane transport"/>
    <property type="evidence" value="ECO:0007669"/>
    <property type="project" value="InterPro"/>
</dbReference>
<keyword evidence="4" id="KW-1003">Cell membrane</keyword>
<comment type="similarity">
    <text evidence="2">Belongs to the TonB family.</text>
</comment>
<evidence type="ECO:0000256" key="10">
    <source>
        <dbReference type="SAM" id="MobiDB-lite"/>
    </source>
</evidence>
<dbReference type="NCBIfam" id="TIGR01352">
    <property type="entry name" value="tonB_Cterm"/>
    <property type="match status" value="1"/>
</dbReference>
<dbReference type="InterPro" id="IPR006260">
    <property type="entry name" value="TonB/TolA_C"/>
</dbReference>
<evidence type="ECO:0000256" key="9">
    <source>
        <dbReference type="ARBA" id="ARBA00023136"/>
    </source>
</evidence>
<dbReference type="SUPFAM" id="SSF74653">
    <property type="entry name" value="TolA/TonB C-terminal domain"/>
    <property type="match status" value="1"/>
</dbReference>
<evidence type="ECO:0000256" key="8">
    <source>
        <dbReference type="ARBA" id="ARBA00022989"/>
    </source>
</evidence>
<dbReference type="RefSeq" id="WP_103911207.1">
    <property type="nucleotide sequence ID" value="NZ_FNUZ01000004.1"/>
</dbReference>
<dbReference type="AlphaFoldDB" id="A0A1H6A8V3"/>
<evidence type="ECO:0000259" key="11">
    <source>
        <dbReference type="PROSITE" id="PS52015"/>
    </source>
</evidence>
<reference evidence="12 13" key="1">
    <citation type="submission" date="2016-10" db="EMBL/GenBank/DDBJ databases">
        <authorList>
            <person name="de Groot N.N."/>
        </authorList>
    </citation>
    <scope>NUCLEOTIDE SEQUENCE [LARGE SCALE GENOMIC DNA]</scope>
    <source>
        <strain evidence="12 13">DSM 26915</strain>
    </source>
</reference>
<feature type="region of interest" description="Disordered" evidence="10">
    <location>
        <begin position="68"/>
        <end position="142"/>
    </location>
</feature>
<dbReference type="PANTHER" id="PTHR33446:SF2">
    <property type="entry name" value="PROTEIN TONB"/>
    <property type="match status" value="1"/>
</dbReference>
<keyword evidence="13" id="KW-1185">Reference proteome</keyword>
<dbReference type="EMBL" id="FNUZ01000004">
    <property type="protein sequence ID" value="SEG44750.1"/>
    <property type="molecule type" value="Genomic_DNA"/>
</dbReference>
<dbReference type="PROSITE" id="PS52015">
    <property type="entry name" value="TONB_CTD"/>
    <property type="match status" value="1"/>
</dbReference>
<name>A0A1H6A8V3_9RHOB</name>
<dbReference type="Gene3D" id="3.30.1150.10">
    <property type="match status" value="1"/>
</dbReference>
<evidence type="ECO:0000256" key="6">
    <source>
        <dbReference type="ARBA" id="ARBA00022692"/>
    </source>
</evidence>
<evidence type="ECO:0000313" key="13">
    <source>
        <dbReference type="Proteomes" id="UP000236752"/>
    </source>
</evidence>
<keyword evidence="9" id="KW-0472">Membrane</keyword>
<evidence type="ECO:0000256" key="4">
    <source>
        <dbReference type="ARBA" id="ARBA00022475"/>
    </source>
</evidence>
<dbReference type="GO" id="GO:0098797">
    <property type="term" value="C:plasma membrane protein complex"/>
    <property type="evidence" value="ECO:0007669"/>
    <property type="project" value="TreeGrafter"/>
</dbReference>
<keyword evidence="5" id="KW-0997">Cell inner membrane</keyword>
<dbReference type="GO" id="GO:0031992">
    <property type="term" value="F:energy transducer activity"/>
    <property type="evidence" value="ECO:0007669"/>
    <property type="project" value="TreeGrafter"/>
</dbReference>
<dbReference type="InterPro" id="IPR051045">
    <property type="entry name" value="TonB-dependent_transducer"/>
</dbReference>
<keyword evidence="7" id="KW-0653">Protein transport</keyword>
<evidence type="ECO:0000256" key="7">
    <source>
        <dbReference type="ARBA" id="ARBA00022927"/>
    </source>
</evidence>
<keyword evidence="3" id="KW-0813">Transport</keyword>